<organism evidence="3 4">
    <name type="scientific">Ornithinimicrobium pekingense</name>
    <dbReference type="NCBI Taxonomy" id="384677"/>
    <lineage>
        <taxon>Bacteria</taxon>
        <taxon>Bacillati</taxon>
        <taxon>Actinomycetota</taxon>
        <taxon>Actinomycetes</taxon>
        <taxon>Micrococcales</taxon>
        <taxon>Ornithinimicrobiaceae</taxon>
        <taxon>Ornithinimicrobium</taxon>
    </lineage>
</organism>
<dbReference type="Pfam" id="PF02613">
    <property type="entry name" value="Nitrate_red_del"/>
    <property type="match status" value="1"/>
</dbReference>
<feature type="region of interest" description="Disordered" evidence="2">
    <location>
        <begin position="204"/>
        <end position="259"/>
    </location>
</feature>
<protein>
    <submittedName>
        <fullName evidence="3">Nitrate reductase molybdenum cofactor assembly chaperone</fullName>
    </submittedName>
</protein>
<dbReference type="InterPro" id="IPR003765">
    <property type="entry name" value="NO3_reductase_chaperone_NarJ"/>
</dbReference>
<accession>A0ABQ2F8P5</accession>
<comment type="caution">
    <text evidence="3">The sequence shown here is derived from an EMBL/GenBank/DDBJ whole genome shotgun (WGS) entry which is preliminary data.</text>
</comment>
<dbReference type="InterPro" id="IPR020945">
    <property type="entry name" value="DMSO/NO3_reduct_chaperone"/>
</dbReference>
<dbReference type="EMBL" id="BMLB01000004">
    <property type="protein sequence ID" value="GGK72317.1"/>
    <property type="molecule type" value="Genomic_DNA"/>
</dbReference>
<keyword evidence="1" id="KW-0534">Nitrate assimilation</keyword>
<name>A0ABQ2F8P5_9MICO</name>
<dbReference type="PANTHER" id="PTHR43680">
    <property type="entry name" value="NITRATE REDUCTASE MOLYBDENUM COFACTOR ASSEMBLY CHAPERONE"/>
    <property type="match status" value="1"/>
</dbReference>
<proteinExistence type="predicted"/>
<dbReference type="NCBIfam" id="TIGR00684">
    <property type="entry name" value="narJ"/>
    <property type="match status" value="1"/>
</dbReference>
<evidence type="ECO:0000256" key="2">
    <source>
        <dbReference type="SAM" id="MobiDB-lite"/>
    </source>
</evidence>
<dbReference type="InterPro" id="IPR036411">
    <property type="entry name" value="TorD-like_sf"/>
</dbReference>
<sequence length="259" mass="28235">MMPWRRHRRTSPRFDARAQADTWQLCSLLLDYPGEDLPGRLPVLREVVAGLPRAAGEPLGRFLDHVQAVGLPELQRDYVDTFDVTRKCALHLTYFLHGDTRNRGVALVQFKQLYRQHGVELDDADSELPDFLPVVLEFGATVAPDTAWKVLNDHRVGIELLRRALDRRGSPWLDVVAAVRATLPALDGDDEQALAALIAQGPPQETVGIDDAPYAMDPALDGHTRGAPPPVHPPNACGGGAPHSSSQSLGPTIPVGAPR</sequence>
<gene>
    <name evidence="3" type="ORF">GCM10011509_21040</name>
</gene>
<evidence type="ECO:0000256" key="1">
    <source>
        <dbReference type="ARBA" id="ARBA00023063"/>
    </source>
</evidence>
<dbReference type="Gene3D" id="1.10.3480.10">
    <property type="entry name" value="TorD-like"/>
    <property type="match status" value="1"/>
</dbReference>
<reference evidence="4" key="1">
    <citation type="journal article" date="2019" name="Int. J. Syst. Evol. Microbiol.">
        <title>The Global Catalogue of Microorganisms (GCM) 10K type strain sequencing project: providing services to taxonomists for standard genome sequencing and annotation.</title>
        <authorList>
            <consortium name="The Broad Institute Genomics Platform"/>
            <consortium name="The Broad Institute Genome Sequencing Center for Infectious Disease"/>
            <person name="Wu L."/>
            <person name="Ma J."/>
        </authorList>
    </citation>
    <scope>NUCLEOTIDE SEQUENCE [LARGE SCALE GENOMIC DNA]</scope>
    <source>
        <strain evidence="4">CGMCC 1.5362</strain>
    </source>
</reference>
<evidence type="ECO:0000313" key="4">
    <source>
        <dbReference type="Proteomes" id="UP000662111"/>
    </source>
</evidence>
<dbReference type="RefSeq" id="WP_022922686.1">
    <property type="nucleotide sequence ID" value="NZ_BMLB01000004.1"/>
</dbReference>
<dbReference type="Proteomes" id="UP000662111">
    <property type="component" value="Unassembled WGS sequence"/>
</dbReference>
<dbReference type="PANTHER" id="PTHR43680:SF2">
    <property type="entry name" value="NITRATE REDUCTASE MOLYBDENUM COFACTOR ASSEMBLY CHAPERONE NARJ"/>
    <property type="match status" value="1"/>
</dbReference>
<keyword evidence="4" id="KW-1185">Reference proteome</keyword>
<evidence type="ECO:0000313" key="3">
    <source>
        <dbReference type="EMBL" id="GGK72317.1"/>
    </source>
</evidence>
<dbReference type="SUPFAM" id="SSF89155">
    <property type="entry name" value="TorD-like"/>
    <property type="match status" value="1"/>
</dbReference>